<dbReference type="Proteomes" id="UP000318331">
    <property type="component" value="Unassembled WGS sequence"/>
</dbReference>
<protein>
    <submittedName>
        <fullName evidence="1">Uncharacterized protein</fullName>
    </submittedName>
</protein>
<dbReference type="EMBL" id="VFPN01000002">
    <property type="protein sequence ID" value="TQM63123.1"/>
    <property type="molecule type" value="Genomic_DNA"/>
</dbReference>
<accession>A0A543HXN4</accession>
<name>A0A543HXN4_9MICO</name>
<keyword evidence="2" id="KW-1185">Reference proteome</keyword>
<sequence length="68" mass="7680">MSTKEIDTGAKKEQTCHIRTEDWSPGQPPFSAARYVPQNVNVHTSKINQTDSRPISFLMVPIRHSSVQ</sequence>
<evidence type="ECO:0000313" key="2">
    <source>
        <dbReference type="Proteomes" id="UP000318331"/>
    </source>
</evidence>
<dbReference type="AlphaFoldDB" id="A0A543HXN4"/>
<reference evidence="1 2" key="1">
    <citation type="submission" date="2019-06" db="EMBL/GenBank/DDBJ databases">
        <title>Sequencing the genomes of 1000 actinobacteria strains.</title>
        <authorList>
            <person name="Klenk H.-P."/>
        </authorList>
    </citation>
    <scope>NUCLEOTIDE SEQUENCE [LARGE SCALE GENOMIC DNA]</scope>
    <source>
        <strain evidence="1 2">DSM 18031</strain>
    </source>
</reference>
<organism evidence="1 2">
    <name type="scientific">Klugiella xanthotipulae</name>
    <dbReference type="NCBI Taxonomy" id="244735"/>
    <lineage>
        <taxon>Bacteria</taxon>
        <taxon>Bacillati</taxon>
        <taxon>Actinomycetota</taxon>
        <taxon>Actinomycetes</taxon>
        <taxon>Micrococcales</taxon>
        <taxon>Microbacteriaceae</taxon>
        <taxon>Klugiella</taxon>
    </lineage>
</organism>
<proteinExistence type="predicted"/>
<evidence type="ECO:0000313" key="1">
    <source>
        <dbReference type="EMBL" id="TQM63123.1"/>
    </source>
</evidence>
<comment type="caution">
    <text evidence="1">The sequence shown here is derived from an EMBL/GenBank/DDBJ whole genome shotgun (WGS) entry which is preliminary data.</text>
</comment>
<gene>
    <name evidence="1" type="ORF">FB466_1375</name>
</gene>